<dbReference type="EMBL" id="CAUYUJ010010944">
    <property type="protein sequence ID" value="CAK0830571.1"/>
    <property type="molecule type" value="Genomic_DNA"/>
</dbReference>
<reference evidence="3" key="1">
    <citation type="submission" date="2023-10" db="EMBL/GenBank/DDBJ databases">
        <authorList>
            <person name="Chen Y."/>
            <person name="Shah S."/>
            <person name="Dougan E. K."/>
            <person name="Thang M."/>
            <person name="Chan C."/>
        </authorList>
    </citation>
    <scope>NUCLEOTIDE SEQUENCE [LARGE SCALE GENOMIC DNA]</scope>
</reference>
<feature type="region of interest" description="Disordered" evidence="1">
    <location>
        <begin position="112"/>
        <end position="141"/>
    </location>
</feature>
<feature type="transmembrane region" description="Helical" evidence="2">
    <location>
        <begin position="160"/>
        <end position="178"/>
    </location>
</feature>
<evidence type="ECO:0000256" key="2">
    <source>
        <dbReference type="SAM" id="Phobius"/>
    </source>
</evidence>
<proteinExistence type="predicted"/>
<feature type="transmembrane region" description="Helical" evidence="2">
    <location>
        <begin position="237"/>
        <end position="260"/>
    </location>
</feature>
<keyword evidence="2" id="KW-1133">Transmembrane helix</keyword>
<gene>
    <name evidence="3" type="ORF">PCOR1329_LOCUS29182</name>
</gene>
<name>A0ABN9SES9_9DINO</name>
<sequence>MMLPRSPACSASFSPAPPRPPLSSPQSWREGPRSPSSFVAVLAEGREACQGSAGTSAPSPMAEEYQEFLNFDWSDEGWQSYLKGLYPPPTGKQALKFKKKWYKRNVDPSFDESYEPPEAHATPTGGGAATSSSSAPQGPPPRILAQFADGSRWAVMETKATICFMAYVVALTTAVGGASGAFPAYQALVVLMGAFVLELLAKYGLKFDTAYLHSVLLDDVGVMPLMSVTLLTPGLHWAIRILALIPASSTALLSFGQICANHRRLPARIGDFFSPLAGARARYQLMQFRAHVEVLLGAVLVVGVFTATAAPFSALLFWNVMIMRYIMSSWTQAVFRTIDSALDPVLGRIPGGGYASLKRLLFSFVDPDKRRGGKK</sequence>
<dbReference type="InterPro" id="IPR005344">
    <property type="entry name" value="TMEM33/Pom33"/>
</dbReference>
<comment type="caution">
    <text evidence="3">The sequence shown here is derived from an EMBL/GenBank/DDBJ whole genome shotgun (WGS) entry which is preliminary data.</text>
</comment>
<evidence type="ECO:0008006" key="5">
    <source>
        <dbReference type="Google" id="ProtNLM"/>
    </source>
</evidence>
<accession>A0ABN9SES9</accession>
<keyword evidence="2" id="KW-0812">Transmembrane</keyword>
<evidence type="ECO:0000256" key="1">
    <source>
        <dbReference type="SAM" id="MobiDB-lite"/>
    </source>
</evidence>
<feature type="transmembrane region" description="Helical" evidence="2">
    <location>
        <begin position="294"/>
        <end position="318"/>
    </location>
</feature>
<dbReference type="Pfam" id="PF03661">
    <property type="entry name" value="TMEM33_Pom33"/>
    <property type="match status" value="1"/>
</dbReference>
<evidence type="ECO:0000313" key="4">
    <source>
        <dbReference type="Proteomes" id="UP001189429"/>
    </source>
</evidence>
<dbReference type="Proteomes" id="UP001189429">
    <property type="component" value="Unassembled WGS sequence"/>
</dbReference>
<evidence type="ECO:0000313" key="3">
    <source>
        <dbReference type="EMBL" id="CAK0830571.1"/>
    </source>
</evidence>
<keyword evidence="2" id="KW-0472">Membrane</keyword>
<feature type="region of interest" description="Disordered" evidence="1">
    <location>
        <begin position="1"/>
        <end position="37"/>
    </location>
</feature>
<organism evidence="3 4">
    <name type="scientific">Prorocentrum cordatum</name>
    <dbReference type="NCBI Taxonomy" id="2364126"/>
    <lineage>
        <taxon>Eukaryota</taxon>
        <taxon>Sar</taxon>
        <taxon>Alveolata</taxon>
        <taxon>Dinophyceae</taxon>
        <taxon>Prorocentrales</taxon>
        <taxon>Prorocentraceae</taxon>
        <taxon>Prorocentrum</taxon>
    </lineage>
</organism>
<keyword evidence="4" id="KW-1185">Reference proteome</keyword>
<feature type="compositionally biased region" description="Low complexity" evidence="1">
    <location>
        <begin position="1"/>
        <end position="14"/>
    </location>
</feature>
<protein>
    <recommendedName>
        <fullName evidence="5">Glycerophosphocholine acyltransferase 1</fullName>
    </recommendedName>
</protein>